<comment type="cofactor">
    <cofactor evidence="1">
        <name>FAD</name>
        <dbReference type="ChEBI" id="CHEBI:57692"/>
    </cofactor>
</comment>
<sequence length="129" mass="14225">QLTKVVSAISALSEEMKIEIALFGHAGDGTLHPNVLFNPNDQTEREKVKQVLAGIAQIGINAGGVLSGEHGLGLVKKGFVPLMYDWPTIRRMKALKQKLDPAGTLNPNIMWPEEKVPREQQSTCVQRRE</sequence>
<dbReference type="PANTHER" id="PTHR42934">
    <property type="entry name" value="GLYCOLATE OXIDASE SUBUNIT GLCD"/>
    <property type="match status" value="1"/>
</dbReference>
<evidence type="ECO:0000256" key="3">
    <source>
        <dbReference type="ARBA" id="ARBA00022827"/>
    </source>
</evidence>
<feature type="region of interest" description="Disordered" evidence="5">
    <location>
        <begin position="106"/>
        <end position="129"/>
    </location>
</feature>
<feature type="non-terminal residue" evidence="7">
    <location>
        <position position="1"/>
    </location>
</feature>
<feature type="compositionally biased region" description="Polar residues" evidence="5">
    <location>
        <begin position="119"/>
        <end position="129"/>
    </location>
</feature>
<dbReference type="InterPro" id="IPR004113">
    <property type="entry name" value="FAD-bd_oxidored_4_C"/>
</dbReference>
<evidence type="ECO:0000256" key="1">
    <source>
        <dbReference type="ARBA" id="ARBA00001974"/>
    </source>
</evidence>
<evidence type="ECO:0000313" key="7">
    <source>
        <dbReference type="EMBL" id="SVD68560.1"/>
    </source>
</evidence>
<dbReference type="InterPro" id="IPR016171">
    <property type="entry name" value="Vanillyl_alc_oxidase_C-sub2"/>
</dbReference>
<dbReference type="InterPro" id="IPR051914">
    <property type="entry name" value="FAD-linked_OxidoTrans_Type4"/>
</dbReference>
<feature type="domain" description="FAD-binding oxidoreductase/transferase type 4 C-terminal" evidence="6">
    <location>
        <begin position="2"/>
        <end position="107"/>
    </location>
</feature>
<dbReference type="SUPFAM" id="SSF55103">
    <property type="entry name" value="FAD-linked oxidases, C-terminal domain"/>
    <property type="match status" value="1"/>
</dbReference>
<name>A0A382XCK2_9ZZZZ</name>
<proteinExistence type="predicted"/>
<dbReference type="EMBL" id="UINC01166548">
    <property type="protein sequence ID" value="SVD68560.1"/>
    <property type="molecule type" value="Genomic_DNA"/>
</dbReference>
<keyword evidence="4" id="KW-0560">Oxidoreductase</keyword>
<dbReference type="Gene3D" id="1.10.45.10">
    <property type="entry name" value="Vanillyl-alcohol Oxidase, Chain A, domain 4"/>
    <property type="match status" value="1"/>
</dbReference>
<dbReference type="Gene3D" id="3.30.70.2740">
    <property type="match status" value="1"/>
</dbReference>
<dbReference type="PANTHER" id="PTHR42934:SF2">
    <property type="entry name" value="GLYCOLATE OXIDASE SUBUNIT GLCD"/>
    <property type="match status" value="1"/>
</dbReference>
<dbReference type="GO" id="GO:0016491">
    <property type="term" value="F:oxidoreductase activity"/>
    <property type="evidence" value="ECO:0007669"/>
    <property type="project" value="UniProtKB-KW"/>
</dbReference>
<dbReference type="Pfam" id="PF02913">
    <property type="entry name" value="FAD-oxidase_C"/>
    <property type="match status" value="1"/>
</dbReference>
<accession>A0A382XCK2</accession>
<protein>
    <recommendedName>
        <fullName evidence="6">FAD-binding oxidoreductase/transferase type 4 C-terminal domain-containing protein</fullName>
    </recommendedName>
</protein>
<keyword evidence="2" id="KW-0285">Flavoprotein</keyword>
<evidence type="ECO:0000256" key="2">
    <source>
        <dbReference type="ARBA" id="ARBA00022630"/>
    </source>
</evidence>
<dbReference type="GO" id="GO:0050660">
    <property type="term" value="F:flavin adenine dinucleotide binding"/>
    <property type="evidence" value="ECO:0007669"/>
    <property type="project" value="InterPro"/>
</dbReference>
<reference evidence="7" key="1">
    <citation type="submission" date="2018-05" db="EMBL/GenBank/DDBJ databases">
        <authorList>
            <person name="Lanie J.A."/>
            <person name="Ng W.-L."/>
            <person name="Kazmierczak K.M."/>
            <person name="Andrzejewski T.M."/>
            <person name="Davidsen T.M."/>
            <person name="Wayne K.J."/>
            <person name="Tettelin H."/>
            <person name="Glass J.I."/>
            <person name="Rusch D."/>
            <person name="Podicherti R."/>
            <person name="Tsui H.-C.T."/>
            <person name="Winkler M.E."/>
        </authorList>
    </citation>
    <scope>NUCLEOTIDE SEQUENCE</scope>
</reference>
<dbReference type="InterPro" id="IPR016164">
    <property type="entry name" value="FAD-linked_Oxase-like_C"/>
</dbReference>
<keyword evidence="3" id="KW-0274">FAD</keyword>
<organism evidence="7">
    <name type="scientific">marine metagenome</name>
    <dbReference type="NCBI Taxonomy" id="408172"/>
    <lineage>
        <taxon>unclassified sequences</taxon>
        <taxon>metagenomes</taxon>
        <taxon>ecological metagenomes</taxon>
    </lineage>
</organism>
<evidence type="ECO:0000259" key="6">
    <source>
        <dbReference type="Pfam" id="PF02913"/>
    </source>
</evidence>
<evidence type="ECO:0000256" key="4">
    <source>
        <dbReference type="ARBA" id="ARBA00023002"/>
    </source>
</evidence>
<evidence type="ECO:0000256" key="5">
    <source>
        <dbReference type="SAM" id="MobiDB-lite"/>
    </source>
</evidence>
<gene>
    <name evidence="7" type="ORF">METZ01_LOCUS421414</name>
</gene>
<dbReference type="AlphaFoldDB" id="A0A382XCK2"/>